<evidence type="ECO:0000313" key="13">
    <source>
        <dbReference type="Proteomes" id="UP000027192"/>
    </source>
</evidence>
<dbReference type="NCBIfam" id="TIGR02488">
    <property type="entry name" value="flgG_G_neg"/>
    <property type="match status" value="1"/>
</dbReference>
<dbReference type="InterPro" id="IPR020013">
    <property type="entry name" value="Flagellar_FlgE/F/G"/>
</dbReference>
<comment type="caution">
    <text evidence="12">The sequence shown here is derived from an EMBL/GenBank/DDBJ whole genome shotgun (WGS) entry which is preliminary data.</text>
</comment>
<evidence type="ECO:0000256" key="6">
    <source>
        <dbReference type="ARBA" id="ARBA00032912"/>
    </source>
</evidence>
<dbReference type="EMBL" id="JMIB01000010">
    <property type="protein sequence ID" value="KDM92218.1"/>
    <property type="molecule type" value="Genomic_DNA"/>
</dbReference>
<dbReference type="PANTHER" id="PTHR30435">
    <property type="entry name" value="FLAGELLAR PROTEIN"/>
    <property type="match status" value="1"/>
</dbReference>
<evidence type="ECO:0000259" key="10">
    <source>
        <dbReference type="Pfam" id="PF06429"/>
    </source>
</evidence>
<dbReference type="OrthoDB" id="9804559at2"/>
<dbReference type="InterPro" id="IPR012834">
    <property type="entry name" value="FlgG_G_neg"/>
</dbReference>
<feature type="domain" description="Flagellar basal body rod protein N-terminal" evidence="9">
    <location>
        <begin position="8"/>
        <end position="35"/>
    </location>
</feature>
<dbReference type="Pfam" id="PF00460">
    <property type="entry name" value="Flg_bb_rod"/>
    <property type="match status" value="1"/>
</dbReference>
<keyword evidence="12" id="KW-0969">Cilium</keyword>
<dbReference type="InterPro" id="IPR001444">
    <property type="entry name" value="Flag_bb_rod_N"/>
</dbReference>
<comment type="similarity">
    <text evidence="2 8">Belongs to the flagella basal body rod proteins family.</text>
</comment>
<dbReference type="InterPro" id="IPR010930">
    <property type="entry name" value="Flg_bb/hook_C_dom"/>
</dbReference>
<dbReference type="RefSeq" id="WP_036750594.1">
    <property type="nucleotide sequence ID" value="NZ_JAGSGC010000012.1"/>
</dbReference>
<comment type="subcellular location">
    <subcellularLocation>
        <location evidence="1 8">Bacterial flagellum basal body</location>
    </subcellularLocation>
</comment>
<dbReference type="GO" id="GO:0009426">
    <property type="term" value="C:bacterial-type flagellum basal body, distal rod"/>
    <property type="evidence" value="ECO:0007669"/>
    <property type="project" value="UniProtKB-UniRule"/>
</dbReference>
<feature type="domain" description="Flagellar basal-body/hook protein C-terminal" evidence="10">
    <location>
        <begin position="215"/>
        <end position="259"/>
    </location>
</feature>
<dbReference type="AlphaFoldDB" id="A0A066RXX3"/>
<keyword evidence="12" id="KW-0282">Flagellum</keyword>
<sequence length="261" mass="27689">MHSALWVSKTGMAAQDTKMTAISNNLANVNTVGFKRDRVVFEDLFYTIQRQPGAPVDQVNELPTGVQLGSGVRVVGTQKVFTQGNTSNTNQELDMAILGGGFFQIENSDGEVMYSRNGQFHVNSEGLVVNTQGLPLVPQIEIPNTATRISIAVDGTVSAQVAGDATPQELGQITLAQFANPAGLEALGGNLYRQTEASGQPDELVPGLDGAGSIKQGALEGSNVQVVEEMVDMITTQRAYEMNAKVVSAADDMLKFVAQSV</sequence>
<evidence type="ECO:0000256" key="3">
    <source>
        <dbReference type="ARBA" id="ARBA00017948"/>
    </source>
</evidence>
<comment type="subunit">
    <text evidence="5 8">The basal body constitutes a major portion of the flagellar organelle and consists of four rings (L,P,S, and M) mounted on a central rod. The rod consists of about 26 subunits of FlgG in the distal portion, and FlgB, FlgC and FlgF are thought to build up the proximal portion of the rod with about 6 subunits each.</text>
</comment>
<evidence type="ECO:0000256" key="1">
    <source>
        <dbReference type="ARBA" id="ARBA00004117"/>
    </source>
</evidence>
<evidence type="ECO:0000256" key="8">
    <source>
        <dbReference type="RuleBase" id="RU362116"/>
    </source>
</evidence>
<proteinExistence type="inferred from homology"/>
<feature type="domain" description="Flagellar hook protein FlgE/F/G-like D1" evidence="11">
    <location>
        <begin position="96"/>
        <end position="159"/>
    </location>
</feature>
<evidence type="ECO:0000256" key="5">
    <source>
        <dbReference type="ARBA" id="ARBA00025933"/>
    </source>
</evidence>
<dbReference type="InterPro" id="IPR053967">
    <property type="entry name" value="LlgE_F_G-like_D1"/>
</dbReference>
<evidence type="ECO:0000256" key="4">
    <source>
        <dbReference type="ARBA" id="ARBA00023143"/>
    </source>
</evidence>
<name>A0A066RXX3_9GAMM</name>
<dbReference type="Proteomes" id="UP000027192">
    <property type="component" value="Unassembled WGS sequence"/>
</dbReference>
<dbReference type="GO" id="GO:0071978">
    <property type="term" value="P:bacterial-type flagellum-dependent swarming motility"/>
    <property type="evidence" value="ECO:0007669"/>
    <property type="project" value="TreeGrafter"/>
</dbReference>
<dbReference type="PROSITE" id="PS00588">
    <property type="entry name" value="FLAGELLA_BB_ROD"/>
    <property type="match status" value="1"/>
</dbReference>
<accession>A0A066RXX3</accession>
<reference evidence="12 13" key="1">
    <citation type="submission" date="2014-04" db="EMBL/GenBank/DDBJ databases">
        <title>Draft genome sequence of Photobacterium halotolerans S2753: a solonamide, ngercheumicin and holomycin producer.</title>
        <authorList>
            <person name="Machado H.R."/>
            <person name="Gram L."/>
        </authorList>
    </citation>
    <scope>NUCLEOTIDE SEQUENCE [LARGE SCALE GENOMIC DNA]</scope>
    <source>
        <strain evidence="12 13">S2753</strain>
    </source>
</reference>
<dbReference type="Pfam" id="PF06429">
    <property type="entry name" value="Flg_bbr_C"/>
    <property type="match status" value="1"/>
</dbReference>
<dbReference type="NCBIfam" id="TIGR03506">
    <property type="entry name" value="FlgEFG_subfam"/>
    <property type="match status" value="2"/>
</dbReference>
<dbReference type="InterPro" id="IPR037925">
    <property type="entry name" value="FlgE/F/G-like"/>
</dbReference>
<dbReference type="InterPro" id="IPR019776">
    <property type="entry name" value="Flagellar_basal_body_rod_CS"/>
</dbReference>
<keyword evidence="12" id="KW-0966">Cell projection</keyword>
<dbReference type="Pfam" id="PF22692">
    <property type="entry name" value="LlgE_F_G_D1"/>
    <property type="match status" value="1"/>
</dbReference>
<evidence type="ECO:0000259" key="9">
    <source>
        <dbReference type="Pfam" id="PF00460"/>
    </source>
</evidence>
<evidence type="ECO:0000256" key="7">
    <source>
        <dbReference type="NCBIfam" id="TIGR02488"/>
    </source>
</evidence>
<dbReference type="PANTHER" id="PTHR30435:SF19">
    <property type="entry name" value="FLAGELLAR BASAL-BODY ROD PROTEIN FLGG"/>
    <property type="match status" value="1"/>
</dbReference>
<organism evidence="12 13">
    <name type="scientific">Photobacterium galatheae</name>
    <dbReference type="NCBI Taxonomy" id="1654360"/>
    <lineage>
        <taxon>Bacteria</taxon>
        <taxon>Pseudomonadati</taxon>
        <taxon>Pseudomonadota</taxon>
        <taxon>Gammaproteobacteria</taxon>
        <taxon>Vibrionales</taxon>
        <taxon>Vibrionaceae</taxon>
        <taxon>Photobacterium</taxon>
    </lineage>
</organism>
<keyword evidence="13" id="KW-1185">Reference proteome</keyword>
<dbReference type="SUPFAM" id="SSF117143">
    <property type="entry name" value="Flagellar hook protein flgE"/>
    <property type="match status" value="1"/>
</dbReference>
<protein>
    <recommendedName>
        <fullName evidence="3 7">Flagellar basal-body rod protein FlgG</fullName>
    </recommendedName>
    <alternativeName>
        <fullName evidence="6 8">Distal rod protein</fullName>
    </alternativeName>
</protein>
<keyword evidence="4 8" id="KW-0975">Bacterial flagellum</keyword>
<evidence type="ECO:0000259" key="11">
    <source>
        <dbReference type="Pfam" id="PF22692"/>
    </source>
</evidence>
<dbReference type="STRING" id="1654360.EA58_06925"/>
<evidence type="ECO:0000256" key="2">
    <source>
        <dbReference type="ARBA" id="ARBA00009677"/>
    </source>
</evidence>
<gene>
    <name evidence="12" type="primary">flgG</name>
    <name evidence="12" type="ORF">EA58_06925</name>
</gene>
<evidence type="ECO:0000313" key="12">
    <source>
        <dbReference type="EMBL" id="KDM92218.1"/>
    </source>
</evidence>